<dbReference type="InParanoid" id="K3YBH6"/>
<dbReference type="EnsemblPlants" id="KQK97857">
    <property type="protein sequence ID" value="KQK97857"/>
    <property type="gene ID" value="SETIT_011570mg"/>
</dbReference>
<reference evidence="1" key="2">
    <citation type="submission" date="2018-08" db="UniProtKB">
        <authorList>
            <consortium name="EnsemblPlants"/>
        </authorList>
    </citation>
    <scope>IDENTIFICATION</scope>
    <source>
        <strain evidence="1">Yugu1</strain>
    </source>
</reference>
<accession>K3YBH6</accession>
<dbReference type="AlphaFoldDB" id="K3YBH6"/>
<organism evidence="1 2">
    <name type="scientific">Setaria italica</name>
    <name type="common">Foxtail millet</name>
    <name type="synonym">Panicum italicum</name>
    <dbReference type="NCBI Taxonomy" id="4555"/>
    <lineage>
        <taxon>Eukaryota</taxon>
        <taxon>Viridiplantae</taxon>
        <taxon>Streptophyta</taxon>
        <taxon>Embryophyta</taxon>
        <taxon>Tracheophyta</taxon>
        <taxon>Spermatophyta</taxon>
        <taxon>Magnoliopsida</taxon>
        <taxon>Liliopsida</taxon>
        <taxon>Poales</taxon>
        <taxon>Poaceae</taxon>
        <taxon>PACMAD clade</taxon>
        <taxon>Panicoideae</taxon>
        <taxon>Panicodae</taxon>
        <taxon>Paniceae</taxon>
        <taxon>Cenchrinae</taxon>
        <taxon>Setaria</taxon>
    </lineage>
</organism>
<sequence length="65" mass="7840">MMMVAFDFIFLLLLVCQHLVIMLIHDQLFSRFYLLKAKRICSREPASNLFCYSYHINSYDVTFRL</sequence>
<reference evidence="2" key="1">
    <citation type="journal article" date="2012" name="Nat. Biotechnol.">
        <title>Reference genome sequence of the model plant Setaria.</title>
        <authorList>
            <person name="Bennetzen J.L."/>
            <person name="Schmutz J."/>
            <person name="Wang H."/>
            <person name="Percifield R."/>
            <person name="Hawkins J."/>
            <person name="Pontaroli A.C."/>
            <person name="Estep M."/>
            <person name="Feng L."/>
            <person name="Vaughn J.N."/>
            <person name="Grimwood J."/>
            <person name="Jenkins J."/>
            <person name="Barry K."/>
            <person name="Lindquist E."/>
            <person name="Hellsten U."/>
            <person name="Deshpande S."/>
            <person name="Wang X."/>
            <person name="Wu X."/>
            <person name="Mitros T."/>
            <person name="Triplett J."/>
            <person name="Yang X."/>
            <person name="Ye C.Y."/>
            <person name="Mauro-Herrera M."/>
            <person name="Wang L."/>
            <person name="Li P."/>
            <person name="Sharma M."/>
            <person name="Sharma R."/>
            <person name="Ronald P.C."/>
            <person name="Panaud O."/>
            <person name="Kellogg E.A."/>
            <person name="Brutnell T.P."/>
            <person name="Doust A.N."/>
            <person name="Tuskan G.A."/>
            <person name="Rokhsar D."/>
            <person name="Devos K.M."/>
        </authorList>
    </citation>
    <scope>NUCLEOTIDE SEQUENCE [LARGE SCALE GENOMIC DNA]</scope>
    <source>
        <strain evidence="2">cv. Yugu1</strain>
    </source>
</reference>
<evidence type="ECO:0000313" key="2">
    <source>
        <dbReference type="Proteomes" id="UP000004995"/>
    </source>
</evidence>
<evidence type="ECO:0000313" key="1">
    <source>
        <dbReference type="EnsemblPlants" id="KQK97857"/>
    </source>
</evidence>
<protein>
    <submittedName>
        <fullName evidence="1">Uncharacterized protein</fullName>
    </submittedName>
</protein>
<name>K3YBH6_SETIT</name>
<dbReference type="HOGENOM" id="CLU_2853982_0_0_1"/>
<dbReference type="Proteomes" id="UP000004995">
    <property type="component" value="Unassembled WGS sequence"/>
</dbReference>
<dbReference type="Gramene" id="KQK97857">
    <property type="protein sequence ID" value="KQK97857"/>
    <property type="gene ID" value="SETIT_011570mg"/>
</dbReference>
<keyword evidence="2" id="KW-1185">Reference proteome</keyword>
<dbReference type="EMBL" id="AGNK02004406">
    <property type="status" value="NOT_ANNOTATED_CDS"/>
    <property type="molecule type" value="Genomic_DNA"/>
</dbReference>
<proteinExistence type="predicted"/>